<sequence length="262" mass="29158">MKKITSHGRREFLQGGAAMLAVATWMPDGVTLQRQDRTAVHGMLLVGEETAFLSHLPMFSAPHDFQAILEARFTKAGSNPQADYFADRKRTGIRIYSLEPARFVLPQLVAAEPLRSFKGNLYRGHFERFSSQAAKDAARIAQDVDVTVTGVVTFRQFVPEASRTAQLEYLVFGKGRERFLAHGISAAPDFDQVLRVALDPELTDREIVKGVRIQIPDRANASKDRIRGTDAVSARLVSDGIASRTLQLRPGDELYFEENELA</sequence>
<proteinExistence type="predicted"/>
<dbReference type="RefSeq" id="WP_110171319.1">
    <property type="nucleotide sequence ID" value="NZ_CP015136.1"/>
</dbReference>
<protein>
    <submittedName>
        <fullName evidence="1">Uncharacterized protein</fullName>
    </submittedName>
</protein>
<dbReference type="OrthoDB" id="5770735at2"/>
<dbReference type="EMBL" id="CP015136">
    <property type="protein sequence ID" value="AMY09580.1"/>
    <property type="molecule type" value="Genomic_DNA"/>
</dbReference>
<dbReference type="AlphaFoldDB" id="A0A143PN41"/>
<dbReference type="STRING" id="1855912.LuPra_02799"/>
<reference evidence="1 2" key="1">
    <citation type="journal article" date="2016" name="Genome Announc.">
        <title>First Complete Genome Sequence of a Subdivision 6 Acidobacterium Strain.</title>
        <authorList>
            <person name="Huang S."/>
            <person name="Vieira S."/>
            <person name="Bunk B."/>
            <person name="Riedel T."/>
            <person name="Sproer C."/>
            <person name="Overmann J."/>
        </authorList>
    </citation>
    <scope>NUCLEOTIDE SEQUENCE [LARGE SCALE GENOMIC DNA]</scope>
    <source>
        <strain evidence="2">DSM 100886 HEG_-6_39</strain>
    </source>
</reference>
<evidence type="ECO:0000313" key="2">
    <source>
        <dbReference type="Proteomes" id="UP000076079"/>
    </source>
</evidence>
<keyword evidence="2" id="KW-1185">Reference proteome</keyword>
<reference evidence="2" key="2">
    <citation type="submission" date="2016-04" db="EMBL/GenBank/DDBJ databases">
        <title>First Complete Genome Sequence of a Subdivision 6 Acidobacterium.</title>
        <authorList>
            <person name="Huang S."/>
            <person name="Vieira S."/>
            <person name="Bunk B."/>
            <person name="Riedel T."/>
            <person name="Sproeer C."/>
            <person name="Overmann J."/>
        </authorList>
    </citation>
    <scope>NUCLEOTIDE SEQUENCE [LARGE SCALE GENOMIC DNA]</scope>
    <source>
        <strain evidence="2">DSM 100886 HEG_-6_39</strain>
    </source>
</reference>
<evidence type="ECO:0000313" key="1">
    <source>
        <dbReference type="EMBL" id="AMY09580.1"/>
    </source>
</evidence>
<organism evidence="1 2">
    <name type="scientific">Luteitalea pratensis</name>
    <dbReference type="NCBI Taxonomy" id="1855912"/>
    <lineage>
        <taxon>Bacteria</taxon>
        <taxon>Pseudomonadati</taxon>
        <taxon>Acidobacteriota</taxon>
        <taxon>Vicinamibacteria</taxon>
        <taxon>Vicinamibacterales</taxon>
        <taxon>Vicinamibacteraceae</taxon>
        <taxon>Luteitalea</taxon>
    </lineage>
</organism>
<dbReference type="Proteomes" id="UP000076079">
    <property type="component" value="Chromosome"/>
</dbReference>
<gene>
    <name evidence="1" type="ORF">LuPra_02799</name>
</gene>
<dbReference type="KEGG" id="abac:LuPra_02799"/>
<accession>A0A143PN41</accession>
<name>A0A143PN41_LUTPR</name>